<evidence type="ECO:0000259" key="10">
    <source>
        <dbReference type="PROSITE" id="PS50016"/>
    </source>
</evidence>
<sequence>MLMDVIIGGDDSSDTKLSDVGVASTIDESKKVLSKSSSSRVITADTTHMLIEPSHIIEYEWPPKSGERFFIQEQIAELLDVKSFKRKYPDLNRHTIEINEREHLLTTYKLASVMNEHREYFSLLLFDDILVLEYQRATAEKAKLQIAEQQKQLDAVQFHSPDLISLYNSFVSKLFGFYKFPFMVNRNSRLYLKIKMDTKKLQELRKNAVRSAYEFNAEMNAIKNAERRHFWDIQTSIIQSGQNRWKRMPKSATRPGPYPVALIPGQYQHYYKRFTVDQLRQLPLNSVLEYEHLLPLKRGRSPSPINVPETELNQEEGQDVSFSHLDGADGHSQSSMEINNQKLTDVPCSACGVLDEKQKLQCSVCHTVLHSECANIPERVVSVALTYRWCCLDCKVCTVCEKPDNEDAMLFCDRCDRGYHTYCVGLKAPPSGSWICNNYCAFDDQIRCKRCNVNLSRDNVNGKKLSRRSTLDKYCDECFAIIS</sequence>
<dbReference type="AlphaFoldDB" id="A0A0N4VAT1"/>
<dbReference type="InterPro" id="IPR019787">
    <property type="entry name" value="Znf_PHD-finger"/>
</dbReference>
<evidence type="ECO:0000256" key="9">
    <source>
        <dbReference type="PROSITE-ProRule" id="PRU00146"/>
    </source>
</evidence>
<accession>A0A0N4VAT1</accession>
<gene>
    <name evidence="11" type="ORF">EVEC_LOCUS7100</name>
</gene>
<feature type="domain" description="PHD-type" evidence="10">
    <location>
        <begin position="394"/>
        <end position="454"/>
    </location>
</feature>
<dbReference type="InterPro" id="IPR013083">
    <property type="entry name" value="Znf_RING/FYVE/PHD"/>
</dbReference>
<name>A0A0N4VAT1_ENTVE</name>
<organism evidence="13">
    <name type="scientific">Enterobius vermicularis</name>
    <name type="common">Human pinworm</name>
    <dbReference type="NCBI Taxonomy" id="51028"/>
    <lineage>
        <taxon>Eukaryota</taxon>
        <taxon>Metazoa</taxon>
        <taxon>Ecdysozoa</taxon>
        <taxon>Nematoda</taxon>
        <taxon>Chromadorea</taxon>
        <taxon>Rhabditida</taxon>
        <taxon>Spirurina</taxon>
        <taxon>Oxyuridomorpha</taxon>
        <taxon>Oxyuroidea</taxon>
        <taxon>Oxyuridae</taxon>
        <taxon>Enterobius</taxon>
    </lineage>
</organism>
<dbReference type="PROSITE" id="PS50016">
    <property type="entry name" value="ZF_PHD_2"/>
    <property type="match status" value="1"/>
</dbReference>
<dbReference type="SUPFAM" id="SSF57903">
    <property type="entry name" value="FYVE/PHD zinc finger"/>
    <property type="match status" value="2"/>
</dbReference>
<evidence type="ECO:0000313" key="11">
    <source>
        <dbReference type="EMBL" id="VDD92349.1"/>
    </source>
</evidence>
<dbReference type="Gene3D" id="3.30.40.10">
    <property type="entry name" value="Zinc/RING finger domain, C3HC4 (zinc finger)"/>
    <property type="match status" value="1"/>
</dbReference>
<dbReference type="Proteomes" id="UP000274131">
    <property type="component" value="Unassembled WGS sequence"/>
</dbReference>
<dbReference type="CDD" id="cd15529">
    <property type="entry name" value="PHD2_PHF10"/>
    <property type="match status" value="1"/>
</dbReference>
<dbReference type="PANTHER" id="PTHR45888">
    <property type="entry name" value="HL01030P-RELATED"/>
    <property type="match status" value="1"/>
</dbReference>
<keyword evidence="12" id="KW-1185">Reference proteome</keyword>
<keyword evidence="2" id="KW-0479">Metal-binding</keyword>
<keyword evidence="5" id="KW-0862">Zinc</keyword>
<reference evidence="11 12" key="2">
    <citation type="submission" date="2018-10" db="EMBL/GenBank/DDBJ databases">
        <authorList>
            <consortium name="Pathogen Informatics"/>
        </authorList>
    </citation>
    <scope>NUCLEOTIDE SEQUENCE [LARGE SCALE GENOMIC DNA]</scope>
</reference>
<dbReference type="OrthoDB" id="1903104at2759"/>
<reference evidence="13" key="1">
    <citation type="submission" date="2017-02" db="UniProtKB">
        <authorList>
            <consortium name="WormBaseParasite"/>
        </authorList>
    </citation>
    <scope>IDENTIFICATION</scope>
</reference>
<evidence type="ECO:0000256" key="8">
    <source>
        <dbReference type="ARBA" id="ARBA00023242"/>
    </source>
</evidence>
<dbReference type="WBParaSite" id="EVEC_0000759801-mRNA-1">
    <property type="protein sequence ID" value="EVEC_0000759801-mRNA-1"/>
    <property type="gene ID" value="EVEC_0000759801"/>
</dbReference>
<keyword evidence="6" id="KW-0805">Transcription regulation</keyword>
<evidence type="ECO:0000256" key="3">
    <source>
        <dbReference type="ARBA" id="ARBA00022737"/>
    </source>
</evidence>
<dbReference type="GO" id="GO:0005634">
    <property type="term" value="C:nucleus"/>
    <property type="evidence" value="ECO:0007669"/>
    <property type="project" value="UniProtKB-SubCell"/>
</dbReference>
<dbReference type="STRING" id="51028.A0A0N4VAT1"/>
<evidence type="ECO:0000256" key="2">
    <source>
        <dbReference type="ARBA" id="ARBA00022723"/>
    </source>
</evidence>
<dbReference type="InterPro" id="IPR011011">
    <property type="entry name" value="Znf_FYVE_PHD"/>
</dbReference>
<dbReference type="InterPro" id="IPR001965">
    <property type="entry name" value="Znf_PHD"/>
</dbReference>
<comment type="subcellular location">
    <subcellularLocation>
        <location evidence="1">Nucleus</location>
    </subcellularLocation>
</comment>
<evidence type="ECO:0000256" key="6">
    <source>
        <dbReference type="ARBA" id="ARBA00023015"/>
    </source>
</evidence>
<evidence type="ECO:0000256" key="7">
    <source>
        <dbReference type="ARBA" id="ARBA00023163"/>
    </source>
</evidence>
<keyword evidence="3" id="KW-0677">Repeat</keyword>
<evidence type="ECO:0000256" key="4">
    <source>
        <dbReference type="ARBA" id="ARBA00022771"/>
    </source>
</evidence>
<dbReference type="SMART" id="SM00249">
    <property type="entry name" value="PHD"/>
    <property type="match status" value="2"/>
</dbReference>
<evidence type="ECO:0000313" key="13">
    <source>
        <dbReference type="WBParaSite" id="EVEC_0000759801-mRNA-1"/>
    </source>
</evidence>
<dbReference type="GO" id="GO:0008270">
    <property type="term" value="F:zinc ion binding"/>
    <property type="evidence" value="ECO:0007669"/>
    <property type="project" value="UniProtKB-KW"/>
</dbReference>
<keyword evidence="7" id="KW-0804">Transcription</keyword>
<evidence type="ECO:0000256" key="1">
    <source>
        <dbReference type="ARBA" id="ARBA00004123"/>
    </source>
</evidence>
<protein>
    <submittedName>
        <fullName evidence="13">PHD-type domain-containing protein</fullName>
    </submittedName>
</protein>
<evidence type="ECO:0000313" key="12">
    <source>
        <dbReference type="Proteomes" id="UP000274131"/>
    </source>
</evidence>
<proteinExistence type="predicted"/>
<dbReference type="EMBL" id="UXUI01008772">
    <property type="protein sequence ID" value="VDD92349.1"/>
    <property type="molecule type" value="Genomic_DNA"/>
</dbReference>
<evidence type="ECO:0000256" key="5">
    <source>
        <dbReference type="ARBA" id="ARBA00022833"/>
    </source>
</evidence>
<dbReference type="PANTHER" id="PTHR45888:SF4">
    <property type="entry name" value="PHD FINGER PROTEIN 10"/>
    <property type="match status" value="1"/>
</dbReference>
<keyword evidence="4 9" id="KW-0863">Zinc-finger</keyword>
<dbReference type="Pfam" id="PF00628">
    <property type="entry name" value="PHD"/>
    <property type="match status" value="1"/>
</dbReference>
<keyword evidence="8" id="KW-0539">Nucleus</keyword>